<dbReference type="GO" id="GO:0003676">
    <property type="term" value="F:nucleic acid binding"/>
    <property type="evidence" value="ECO:0007669"/>
    <property type="project" value="InterPro"/>
</dbReference>
<comment type="caution">
    <text evidence="1">The sequence shown here is derived from an EMBL/GenBank/DDBJ whole genome shotgun (WGS) entry which is preliminary data.</text>
</comment>
<evidence type="ECO:0000313" key="2">
    <source>
        <dbReference type="Proteomes" id="UP001054252"/>
    </source>
</evidence>
<keyword evidence="2" id="KW-1185">Reference proteome</keyword>
<name>A0AAV5J483_9ROSI</name>
<sequence>MERVSTRVKARFPTARDSSGGLKQRLPGYGSQFMGQATTYFFYDFPEDRFPKDMWFTFWSFRKVADVYIPTCRDRRGRRFGFVRMVGISDVKDMEGKLNQIWLDSYQLKAKGKNGKEISDFKCVRDGTDSVCVKQDIPLKVGNGEPELVLEFSPTEGETTWLKKAWWQWFIIYYASKNRLVWLRFTGVPLKVWSERCFTELGGLIGEVILVDEDTRKSDTEYFDNGYDEAEVNADGFLGDDGENEAEDCAVTSVNSKWLLKWHANSKEANSMELLEDNGPAKHGPIQGELDGPTVERVLDRPNVEGLDDVQAKHGSVVGVLDGPNNESLEEMQAETGYVKSSDGQNRELIQRRKKSKNLEMLYAGAQQAERPREMGTRNITARSRFRKERKVHEQQTEIPADEQCASVSDGCIHNRNNVIFWQLELEEVRRLFQMGQRLGIQCQQNEDEVMSRLVALEERDEANFRGA</sequence>
<accession>A0AAV5J483</accession>
<organism evidence="1 2">
    <name type="scientific">Rubroshorea leprosula</name>
    <dbReference type="NCBI Taxonomy" id="152421"/>
    <lineage>
        <taxon>Eukaryota</taxon>
        <taxon>Viridiplantae</taxon>
        <taxon>Streptophyta</taxon>
        <taxon>Embryophyta</taxon>
        <taxon>Tracheophyta</taxon>
        <taxon>Spermatophyta</taxon>
        <taxon>Magnoliopsida</taxon>
        <taxon>eudicotyledons</taxon>
        <taxon>Gunneridae</taxon>
        <taxon>Pentapetalae</taxon>
        <taxon>rosids</taxon>
        <taxon>malvids</taxon>
        <taxon>Malvales</taxon>
        <taxon>Dipterocarpaceae</taxon>
        <taxon>Rubroshorea</taxon>
    </lineage>
</organism>
<reference evidence="1 2" key="1">
    <citation type="journal article" date="2021" name="Commun. Biol.">
        <title>The genome of Shorea leprosula (Dipterocarpaceae) highlights the ecological relevance of drought in aseasonal tropical rainforests.</title>
        <authorList>
            <person name="Ng K.K.S."/>
            <person name="Kobayashi M.J."/>
            <person name="Fawcett J.A."/>
            <person name="Hatakeyama M."/>
            <person name="Paape T."/>
            <person name="Ng C.H."/>
            <person name="Ang C.C."/>
            <person name="Tnah L.H."/>
            <person name="Lee C.T."/>
            <person name="Nishiyama T."/>
            <person name="Sese J."/>
            <person name="O'Brien M.J."/>
            <person name="Copetti D."/>
            <person name="Mohd Noor M.I."/>
            <person name="Ong R.C."/>
            <person name="Putra M."/>
            <person name="Sireger I.Z."/>
            <person name="Indrioko S."/>
            <person name="Kosugi Y."/>
            <person name="Izuno A."/>
            <person name="Isagi Y."/>
            <person name="Lee S.L."/>
            <person name="Shimizu K.K."/>
        </authorList>
    </citation>
    <scope>NUCLEOTIDE SEQUENCE [LARGE SCALE GENOMIC DNA]</scope>
    <source>
        <strain evidence="1">214</strain>
    </source>
</reference>
<proteinExistence type="predicted"/>
<dbReference type="AlphaFoldDB" id="A0AAV5J483"/>
<gene>
    <name evidence="1" type="ORF">SLEP1_g18688</name>
</gene>
<dbReference type="SUPFAM" id="SSF54928">
    <property type="entry name" value="RNA-binding domain, RBD"/>
    <property type="match status" value="1"/>
</dbReference>
<dbReference type="EMBL" id="BPVZ01000026">
    <property type="protein sequence ID" value="GKV06866.1"/>
    <property type="molecule type" value="Genomic_DNA"/>
</dbReference>
<evidence type="ECO:0000313" key="1">
    <source>
        <dbReference type="EMBL" id="GKV06866.1"/>
    </source>
</evidence>
<dbReference type="Proteomes" id="UP001054252">
    <property type="component" value="Unassembled WGS sequence"/>
</dbReference>
<protein>
    <recommendedName>
        <fullName evidence="3">DUF4283 domain-containing protein</fullName>
    </recommendedName>
</protein>
<dbReference type="InterPro" id="IPR035979">
    <property type="entry name" value="RBD_domain_sf"/>
</dbReference>
<evidence type="ECO:0008006" key="3">
    <source>
        <dbReference type="Google" id="ProtNLM"/>
    </source>
</evidence>